<evidence type="ECO:0000259" key="6">
    <source>
        <dbReference type="PROSITE" id="PS50983"/>
    </source>
</evidence>
<proteinExistence type="inferred from homology"/>
<evidence type="ECO:0000256" key="3">
    <source>
        <dbReference type="ARBA" id="ARBA00022448"/>
    </source>
</evidence>
<gene>
    <name evidence="7" type="ORF">AB0763_06140</name>
</gene>
<sequence length="265" mass="30090">MSLDWAQTQTLLALGIVPAAAAKVDDYKQWVGYPAIPEQTVDIGLRSQPNIERLIELDLDTIYLSSRFLSLRTQLERIAKVRVLTARQEGKVNWQTVRNFTLAMAQDLGLTAKAQQLIVNSEQRLSRLANRLSNNRSAVLLVQFMDRKHVRVYGENSAYQIALNKLAVKNAWQKESNYWGYTLVGIEQLQGIHGQIIVIDPLPIGVSAQLERDPYWQYIIRTTGHSMLSLPATWSVGSIPSVMRFAEQLTRALTQENKVWENTNE</sequence>
<dbReference type="AlphaFoldDB" id="A0AB39HHV0"/>
<keyword evidence="4" id="KW-0410">Iron transport</keyword>
<keyword evidence="4" id="KW-0408">Iron</keyword>
<protein>
    <submittedName>
        <fullName evidence="7">ABC transporter substrate-binding protein</fullName>
    </submittedName>
</protein>
<keyword evidence="3" id="KW-0813">Transport</keyword>
<evidence type="ECO:0000256" key="4">
    <source>
        <dbReference type="ARBA" id="ARBA00022496"/>
    </source>
</evidence>
<evidence type="ECO:0000256" key="5">
    <source>
        <dbReference type="ARBA" id="ARBA00022729"/>
    </source>
</evidence>
<keyword evidence="4" id="KW-0406">Ion transport</keyword>
<dbReference type="PANTHER" id="PTHR30532">
    <property type="entry name" value="IRON III DICITRATE-BINDING PERIPLASMIC PROTEIN"/>
    <property type="match status" value="1"/>
</dbReference>
<dbReference type="RefSeq" id="WP_306101617.1">
    <property type="nucleotide sequence ID" value="NZ_CP162601.1"/>
</dbReference>
<dbReference type="Pfam" id="PF01497">
    <property type="entry name" value="Peripla_BP_2"/>
    <property type="match status" value="1"/>
</dbReference>
<evidence type="ECO:0000256" key="1">
    <source>
        <dbReference type="ARBA" id="ARBA00004196"/>
    </source>
</evidence>
<evidence type="ECO:0000256" key="2">
    <source>
        <dbReference type="ARBA" id="ARBA00008814"/>
    </source>
</evidence>
<name>A0AB39HHV0_9VIBR</name>
<reference evidence="7" key="1">
    <citation type="submission" date="2024-07" db="EMBL/GenBank/DDBJ databases">
        <title>Genome Analysis of a Potential Novel Vibrio Species Secreting pH- and Thermo-stable Alginate Lyase and its Application in Producing Alginate Oligosaccharides.</title>
        <authorList>
            <person name="Huang H."/>
            <person name="Bao K."/>
        </authorList>
    </citation>
    <scope>NUCLEOTIDE SEQUENCE</scope>
    <source>
        <strain evidence="7">HB236076</strain>
    </source>
</reference>
<dbReference type="PROSITE" id="PS50983">
    <property type="entry name" value="FE_B12_PBP"/>
    <property type="match status" value="1"/>
</dbReference>
<comment type="similarity">
    <text evidence="2">Belongs to the bacterial solute-binding protein 8 family.</text>
</comment>
<dbReference type="InterPro" id="IPR002491">
    <property type="entry name" value="ABC_transptr_periplasmic_BD"/>
</dbReference>
<dbReference type="GO" id="GO:1901678">
    <property type="term" value="P:iron coordination entity transport"/>
    <property type="evidence" value="ECO:0007669"/>
    <property type="project" value="UniProtKB-ARBA"/>
</dbReference>
<feature type="domain" description="Fe/B12 periplasmic-binding" evidence="6">
    <location>
        <begin position="1"/>
        <end position="257"/>
    </location>
</feature>
<accession>A0AB39HHV0</accession>
<dbReference type="KEGG" id="vih:AB0763_06140"/>
<dbReference type="EMBL" id="CP162601">
    <property type="protein sequence ID" value="XDK26215.1"/>
    <property type="molecule type" value="Genomic_DNA"/>
</dbReference>
<dbReference type="SUPFAM" id="SSF53807">
    <property type="entry name" value="Helical backbone' metal receptor"/>
    <property type="match status" value="1"/>
</dbReference>
<comment type="subcellular location">
    <subcellularLocation>
        <location evidence="1">Cell envelope</location>
    </subcellularLocation>
</comment>
<dbReference type="PANTHER" id="PTHR30532:SF1">
    <property type="entry name" value="IRON(3+)-HYDROXAMATE-BINDING PROTEIN FHUD"/>
    <property type="match status" value="1"/>
</dbReference>
<dbReference type="GO" id="GO:0030288">
    <property type="term" value="C:outer membrane-bounded periplasmic space"/>
    <property type="evidence" value="ECO:0007669"/>
    <property type="project" value="TreeGrafter"/>
</dbReference>
<dbReference type="Gene3D" id="3.40.50.1980">
    <property type="entry name" value="Nitrogenase molybdenum iron protein domain"/>
    <property type="match status" value="2"/>
</dbReference>
<evidence type="ECO:0000313" key="7">
    <source>
        <dbReference type="EMBL" id="XDK26215.1"/>
    </source>
</evidence>
<dbReference type="InterPro" id="IPR051313">
    <property type="entry name" value="Bact_iron-sidero_bind"/>
</dbReference>
<keyword evidence="5" id="KW-0732">Signal</keyword>
<organism evidence="7">
    <name type="scientific">Vibrio sp. HB236076</name>
    <dbReference type="NCBI Taxonomy" id="3232307"/>
    <lineage>
        <taxon>Bacteria</taxon>
        <taxon>Pseudomonadati</taxon>
        <taxon>Pseudomonadota</taxon>
        <taxon>Gammaproteobacteria</taxon>
        <taxon>Vibrionales</taxon>
        <taxon>Vibrionaceae</taxon>
        <taxon>Vibrio</taxon>
    </lineage>
</organism>
<dbReference type="PRINTS" id="PR01715">
    <property type="entry name" value="FERRIBNDNGPP"/>
</dbReference>